<dbReference type="Proteomes" id="UP000299102">
    <property type="component" value="Unassembled WGS sequence"/>
</dbReference>
<name>A0A4C1Y4M7_EUMVA</name>
<evidence type="ECO:0000313" key="2">
    <source>
        <dbReference type="EMBL" id="GBP69487.1"/>
    </source>
</evidence>
<accession>A0A4C1Y4M7</accession>
<organism evidence="2 3">
    <name type="scientific">Eumeta variegata</name>
    <name type="common">Bagworm moth</name>
    <name type="synonym">Eumeta japonica</name>
    <dbReference type="NCBI Taxonomy" id="151549"/>
    <lineage>
        <taxon>Eukaryota</taxon>
        <taxon>Metazoa</taxon>
        <taxon>Ecdysozoa</taxon>
        <taxon>Arthropoda</taxon>
        <taxon>Hexapoda</taxon>
        <taxon>Insecta</taxon>
        <taxon>Pterygota</taxon>
        <taxon>Neoptera</taxon>
        <taxon>Endopterygota</taxon>
        <taxon>Lepidoptera</taxon>
        <taxon>Glossata</taxon>
        <taxon>Ditrysia</taxon>
        <taxon>Tineoidea</taxon>
        <taxon>Psychidae</taxon>
        <taxon>Oiketicinae</taxon>
        <taxon>Eumeta</taxon>
    </lineage>
</organism>
<dbReference type="OrthoDB" id="10057959at2759"/>
<proteinExistence type="predicted"/>
<dbReference type="PANTHER" id="PTHR46599">
    <property type="entry name" value="PIGGYBAC TRANSPOSABLE ELEMENT-DERIVED PROTEIN 4"/>
    <property type="match status" value="1"/>
</dbReference>
<reference evidence="2 3" key="1">
    <citation type="journal article" date="2019" name="Commun. Biol.">
        <title>The bagworm genome reveals a unique fibroin gene that provides high tensile strength.</title>
        <authorList>
            <person name="Kono N."/>
            <person name="Nakamura H."/>
            <person name="Ohtoshi R."/>
            <person name="Tomita M."/>
            <person name="Numata K."/>
            <person name="Arakawa K."/>
        </authorList>
    </citation>
    <scope>NUCLEOTIDE SEQUENCE [LARGE SCALE GENOMIC DNA]</scope>
</reference>
<sequence>MLESFRDSCRFRQYMPSKPAKYGMKLFSLVDTMMFYTKKLEIYAGKQPEGPYFQDTSTNALVKKMIEPISSTGRNVTMDNWFTSVPLAEQLLTDHNLTVVGTMRKNKPEIPNEFKRKGLKVYSTVFGYKQKETLLSYCPKKDKTVLLLSTMHNDGVIYETSEKNFQKSLNFIIKRKEE</sequence>
<dbReference type="Pfam" id="PF13843">
    <property type="entry name" value="DDE_Tnp_1_7"/>
    <property type="match status" value="1"/>
</dbReference>
<dbReference type="EMBL" id="BGZK01001042">
    <property type="protein sequence ID" value="GBP69487.1"/>
    <property type="molecule type" value="Genomic_DNA"/>
</dbReference>
<dbReference type="InterPro" id="IPR029526">
    <property type="entry name" value="PGBD"/>
</dbReference>
<dbReference type="PANTHER" id="PTHR46599:SF6">
    <property type="entry name" value="DUAL SPECIFICITY PHOSPHATASE 26"/>
    <property type="match status" value="1"/>
</dbReference>
<feature type="domain" description="PiggyBac transposable element-derived protein" evidence="1">
    <location>
        <begin position="4"/>
        <end position="163"/>
    </location>
</feature>
<evidence type="ECO:0000259" key="1">
    <source>
        <dbReference type="Pfam" id="PF13843"/>
    </source>
</evidence>
<comment type="caution">
    <text evidence="2">The sequence shown here is derived from an EMBL/GenBank/DDBJ whole genome shotgun (WGS) entry which is preliminary data.</text>
</comment>
<keyword evidence="3" id="KW-1185">Reference proteome</keyword>
<evidence type="ECO:0000313" key="3">
    <source>
        <dbReference type="Proteomes" id="UP000299102"/>
    </source>
</evidence>
<dbReference type="STRING" id="151549.A0A4C1Y4M7"/>
<gene>
    <name evidence="2" type="primary">PGBD4</name>
    <name evidence="2" type="ORF">EVAR_43735_1</name>
</gene>
<dbReference type="AlphaFoldDB" id="A0A4C1Y4M7"/>
<protein>
    <submittedName>
        <fullName evidence="2">PiggyBac transposable element-derived protein 4</fullName>
    </submittedName>
</protein>